<comment type="caution">
    <text evidence="1">The sequence shown here is derived from an EMBL/GenBank/DDBJ whole genome shotgun (WGS) entry which is preliminary data.</text>
</comment>
<reference evidence="1" key="2">
    <citation type="submission" date="2020-11" db="EMBL/GenBank/DDBJ databases">
        <authorList>
            <person name="McCartney M.A."/>
            <person name="Auch B."/>
            <person name="Kono T."/>
            <person name="Mallez S."/>
            <person name="Becker A."/>
            <person name="Gohl D.M."/>
            <person name="Silverstein K.A.T."/>
            <person name="Koren S."/>
            <person name="Bechman K.B."/>
            <person name="Herman A."/>
            <person name="Abrahante J.E."/>
            <person name="Garbe J."/>
        </authorList>
    </citation>
    <scope>NUCLEOTIDE SEQUENCE</scope>
    <source>
        <strain evidence="1">Duluth1</strain>
        <tissue evidence="1">Whole animal</tissue>
    </source>
</reference>
<accession>A0A9D4HI17</accession>
<name>A0A9D4HI17_DREPO</name>
<organism evidence="1 2">
    <name type="scientific">Dreissena polymorpha</name>
    <name type="common">Zebra mussel</name>
    <name type="synonym">Mytilus polymorpha</name>
    <dbReference type="NCBI Taxonomy" id="45954"/>
    <lineage>
        <taxon>Eukaryota</taxon>
        <taxon>Metazoa</taxon>
        <taxon>Spiralia</taxon>
        <taxon>Lophotrochozoa</taxon>
        <taxon>Mollusca</taxon>
        <taxon>Bivalvia</taxon>
        <taxon>Autobranchia</taxon>
        <taxon>Heteroconchia</taxon>
        <taxon>Euheterodonta</taxon>
        <taxon>Imparidentia</taxon>
        <taxon>Neoheterodontei</taxon>
        <taxon>Myida</taxon>
        <taxon>Dreissenoidea</taxon>
        <taxon>Dreissenidae</taxon>
        <taxon>Dreissena</taxon>
    </lineage>
</organism>
<keyword evidence="2" id="KW-1185">Reference proteome</keyword>
<evidence type="ECO:0000313" key="2">
    <source>
        <dbReference type="Proteomes" id="UP000828390"/>
    </source>
</evidence>
<evidence type="ECO:0000313" key="1">
    <source>
        <dbReference type="EMBL" id="KAH3719900.1"/>
    </source>
</evidence>
<dbReference type="Proteomes" id="UP000828390">
    <property type="component" value="Unassembled WGS sequence"/>
</dbReference>
<protein>
    <submittedName>
        <fullName evidence="1">Uncharacterized protein</fullName>
    </submittedName>
</protein>
<gene>
    <name evidence="1" type="ORF">DPMN_062784</name>
</gene>
<proteinExistence type="predicted"/>
<reference evidence="1" key="1">
    <citation type="journal article" date="2019" name="bioRxiv">
        <title>The Genome of the Zebra Mussel, Dreissena polymorpha: A Resource for Invasive Species Research.</title>
        <authorList>
            <person name="McCartney M.A."/>
            <person name="Auch B."/>
            <person name="Kono T."/>
            <person name="Mallez S."/>
            <person name="Zhang Y."/>
            <person name="Obille A."/>
            <person name="Becker A."/>
            <person name="Abrahante J.E."/>
            <person name="Garbe J."/>
            <person name="Badalamenti J.P."/>
            <person name="Herman A."/>
            <person name="Mangelson H."/>
            <person name="Liachko I."/>
            <person name="Sullivan S."/>
            <person name="Sone E.D."/>
            <person name="Koren S."/>
            <person name="Silverstein K.A.T."/>
            <person name="Beckman K.B."/>
            <person name="Gohl D.M."/>
        </authorList>
    </citation>
    <scope>NUCLEOTIDE SEQUENCE</scope>
    <source>
        <strain evidence="1">Duluth1</strain>
        <tissue evidence="1">Whole animal</tissue>
    </source>
</reference>
<dbReference type="EMBL" id="JAIWYP010000013">
    <property type="protein sequence ID" value="KAH3719900.1"/>
    <property type="molecule type" value="Genomic_DNA"/>
</dbReference>
<dbReference type="AlphaFoldDB" id="A0A9D4HI17"/>
<sequence>MRGIDTLIFRQSGLLWDTESNSSMGRKVHLFTFSIHHLSLVMASMATLLPIACLGAQSYTENFQVLEAGHLVQHLFVHCDVCSGDFGIFTVMFEFSVLIDIHPICRYFFIDLVVAVWEFSAGATNEVNVIRQSEVGDRGVLVLEGILNYLWARADIPAGRF</sequence>